<feature type="compositionally biased region" description="Basic residues" evidence="5">
    <location>
        <begin position="454"/>
        <end position="472"/>
    </location>
</feature>
<dbReference type="GO" id="GO:0032040">
    <property type="term" value="C:small-subunit processome"/>
    <property type="evidence" value="ECO:0000318"/>
    <property type="project" value="GO_Central"/>
</dbReference>
<keyword evidence="8" id="KW-1185">Reference proteome</keyword>
<dbReference type="PANTHER" id="PTHR19858:SF0">
    <property type="entry name" value="PERIODIC TRYPTOPHAN PROTEIN 2 HOMOLOG"/>
    <property type="match status" value="1"/>
</dbReference>
<reference evidence="7 8" key="1">
    <citation type="journal article" date="2003" name="PLoS Biol.">
        <title>The genome sequence of Caenorhabditis briggsae: a platform for comparative genomics.</title>
        <authorList>
            <person name="Stein L.D."/>
            <person name="Bao Z."/>
            <person name="Blasiar D."/>
            <person name="Blumenthal T."/>
            <person name="Brent M.R."/>
            <person name="Chen N."/>
            <person name="Chinwalla A."/>
            <person name="Clarke L."/>
            <person name="Clee C."/>
            <person name="Coghlan A."/>
            <person name="Coulson A."/>
            <person name="D'Eustachio P."/>
            <person name="Fitch D.H."/>
            <person name="Fulton L.A."/>
            <person name="Fulton R.E."/>
            <person name="Griffiths-Jones S."/>
            <person name="Harris T.W."/>
            <person name="Hillier L.W."/>
            <person name="Kamath R."/>
            <person name="Kuwabara P.E."/>
            <person name="Mardis E.R."/>
            <person name="Marra M.A."/>
            <person name="Miner T.L."/>
            <person name="Minx P."/>
            <person name="Mullikin J.C."/>
            <person name="Plumb R.W."/>
            <person name="Rogers J."/>
            <person name="Schein J.E."/>
            <person name="Sohrmann M."/>
            <person name="Spieth J."/>
            <person name="Stajich J.E."/>
            <person name="Wei C."/>
            <person name="Willey D."/>
            <person name="Wilson R.K."/>
            <person name="Durbin R."/>
            <person name="Waterston R.H."/>
        </authorList>
    </citation>
    <scope>NUCLEOTIDE SEQUENCE [LARGE SCALE GENOMIC DNA]</scope>
    <source>
        <strain evidence="7 8">AF16</strain>
    </source>
</reference>
<dbReference type="PROSITE" id="PS50082">
    <property type="entry name" value="WD_REPEATS_2"/>
    <property type="match status" value="3"/>
</dbReference>
<proteinExistence type="inferred from homology"/>
<dbReference type="GO" id="GO:0000028">
    <property type="term" value="P:ribosomal small subunit assembly"/>
    <property type="evidence" value="ECO:0000318"/>
    <property type="project" value="GO_Central"/>
</dbReference>
<dbReference type="FunCoup" id="A8XL03">
    <property type="interactions" value="1969"/>
</dbReference>
<feature type="repeat" description="WD" evidence="4">
    <location>
        <begin position="997"/>
        <end position="1036"/>
    </location>
</feature>
<sequence length="1423" mass="161710">MGKGFQNFMSKKDFHPSAFRNLKMVWEARQKETLKNKREEEMRVAYEKEQEILNNKALLGDEKAKMGLSFMYDAPAGMTKREEPKEEPKFEWQRKYQAPREDWAKGNDDIQDQPFGIQVRNVRCCKCHKWGHINTDRECSLFGKSGNFEDEGYANNPSDLIKDLRRRRQEGTSGPSKSTATAAEDDDDEWMDHQQLASDMREEHGIVLKGSVLAGMQTDQQLTRMKKEKTEEEEMLEFFNSMSDKQKRKLMKKLTMGGANWQDIINKRSKKDKKSKKEKKKKDKRKKSRKESSDSDESEDDWTEQKTSKRVKKEVENSPDYRTKKIKEEVESSGDEDQRRKESRKRARHDSESPVRNRRNSSEKPKTRRRHDSSEDERRSRSPVQKRRKSPEKNHHSPESRRRSSPSTSRRRRSPSPLAEKRHSSRSPIQKRKPSRRSPSPPRRRRSPSATRSPARRRRSSPSPIRGKKNHHMSPSASPPRRRRDQTKSPVRDRSESPKMWSKQRRSLHSPIQTNMDTNFKLSNYIGTVYRDGQVTFTRDGDSVISPIGNKLSIFDLKNNVARTLDFGCKFNIKRVSISTTGSHLLVADERGDVHFVKISTGASIFNYRSNALIGDLKYSPKGTRVVVCRENDLQIFNLGKSRNYTITPLHLSRTYKLSSERLRCVNWSDDSNLLVAGGEDRVLRVVGSKDFQNLFIHPLSSHKGSIVHCQFMKGTYDMISVCKRGIANVWTCNLTPGDLKKGVWKKNEEGVDDVEMEDDESKVDKIFFEKTNKYWLTESSGSGKSVDVTAAQYSKDTKILATAFNNGVIVLHEIPTFALIHNLRISEMRIQTVEWNLSGDWLAIGCGKGSTAQLVVWEWQTESYVMKQQGHSLRITTAEYSPDGALIATGAEDGKVKIWNSRSSFCTVTFDEHTSGVTSVKWAQSGRAILSASLDGTIRAHDLKRYRNFRTFVCPEPTQLATLAVDKAGDLVVAGAKEVFNIYIWSFESGHLLDILSGHESAVSAIDIHGNHIVSGSWDRTIKVWTIVDSQAETVEVSHEALDVKFSPAGDVIAVLTSDGVITFFEAKEMLNLGTIDTKLDTDPSRGSRDTITRQSAAKTKTFTRIRFSPNGNMILAGGDSNNFCMYSVPDRLILKKWKITENRSLDGVVLDFNRRNFTEFGNMQLVDTSDENEDDEPNNKMAIKLPGTKNFDLGERRSRPEVNIYEVTFCPTGRRFAVCSTEGVAVYSLNTLSIFDPFQLDSKTTDKVIDRALGNNDYATALMAALRLNKSDRITECIEATGVTQIPLVAGSLSTLYAERLLKWMVEGNVMSSTDEVHFYMIWLRAVLQVHGMQLKGIVDVATLTGVQQLVALHQEHIKKLANQAKFSLGWITRIRKSKPSNKAKEASENDDEEDDSDLSDEEGWENPLGSDEGDSLIIDE</sequence>
<feature type="repeat" description="WD" evidence="4">
    <location>
        <begin position="911"/>
        <end position="952"/>
    </location>
</feature>
<dbReference type="STRING" id="6238.A8XL03"/>
<dbReference type="Gene3D" id="2.130.10.10">
    <property type="entry name" value="YVTN repeat-like/Quinoprotein amine dehydrogenase"/>
    <property type="match status" value="3"/>
</dbReference>
<dbReference type="GO" id="GO:0034388">
    <property type="term" value="C:Pwp2p-containing subcomplex of 90S preribosome"/>
    <property type="evidence" value="ECO:0000318"/>
    <property type="project" value="GO_Central"/>
</dbReference>
<dbReference type="WormBase" id="CBG14923">
    <property type="protein sequence ID" value="CBP41367"/>
    <property type="gene ID" value="WBGene00035297"/>
</dbReference>
<feature type="region of interest" description="Disordered" evidence="5">
    <location>
        <begin position="1380"/>
        <end position="1423"/>
    </location>
</feature>
<name>A8XL03_CAEBR</name>
<dbReference type="InterPro" id="IPR019339">
    <property type="entry name" value="CIR_N_dom"/>
</dbReference>
<evidence type="ECO:0000256" key="3">
    <source>
        <dbReference type="ARBA" id="ARBA00022737"/>
    </source>
</evidence>
<evidence type="ECO:0000313" key="9">
    <source>
        <dbReference type="WormBase" id="CBG14923"/>
    </source>
</evidence>
<evidence type="ECO:0000256" key="1">
    <source>
        <dbReference type="ARBA" id="ARBA00010226"/>
    </source>
</evidence>
<dbReference type="CDD" id="cd00200">
    <property type="entry name" value="WD40"/>
    <property type="match status" value="1"/>
</dbReference>
<feature type="region of interest" description="Disordered" evidence="5">
    <location>
        <begin position="166"/>
        <end position="188"/>
    </location>
</feature>
<dbReference type="InParanoid" id="A8XL03"/>
<dbReference type="InterPro" id="IPR036322">
    <property type="entry name" value="WD40_repeat_dom_sf"/>
</dbReference>
<evidence type="ECO:0000256" key="2">
    <source>
        <dbReference type="ARBA" id="ARBA00022574"/>
    </source>
</evidence>
<dbReference type="PROSITE" id="PS50294">
    <property type="entry name" value="WD_REPEATS_REGION"/>
    <property type="match status" value="3"/>
</dbReference>
<evidence type="ECO:0000313" key="8">
    <source>
        <dbReference type="Proteomes" id="UP000008549"/>
    </source>
</evidence>
<dbReference type="Pfam" id="PF04003">
    <property type="entry name" value="Utp12"/>
    <property type="match status" value="1"/>
</dbReference>
<gene>
    <name evidence="7 9" type="ORF">CBG14923</name>
    <name evidence="7" type="ORF">CBG_14923</name>
</gene>
<feature type="repeat" description="WD" evidence="4">
    <location>
        <begin position="869"/>
        <end position="910"/>
    </location>
</feature>
<dbReference type="PANTHER" id="PTHR19858">
    <property type="entry name" value="WD40 REPEAT PROTEIN"/>
    <property type="match status" value="1"/>
</dbReference>
<dbReference type="InterPro" id="IPR001680">
    <property type="entry name" value="WD40_rpt"/>
</dbReference>
<feature type="region of interest" description="Disordered" evidence="5">
    <location>
        <begin position="243"/>
        <end position="515"/>
    </location>
</feature>
<feature type="compositionally biased region" description="Basic and acidic residues" evidence="5">
    <location>
        <begin position="303"/>
        <end position="340"/>
    </location>
</feature>
<dbReference type="RefSeq" id="XP_002639104.1">
    <property type="nucleotide sequence ID" value="XM_002639058.1"/>
</dbReference>
<dbReference type="SUPFAM" id="SSF82171">
    <property type="entry name" value="DPP6 N-terminal domain-like"/>
    <property type="match status" value="2"/>
</dbReference>
<dbReference type="HOGENOM" id="CLU_252953_0_0_1"/>
<comment type="similarity">
    <text evidence="1">Belongs to the WD repeat PWP2 family.</text>
</comment>
<dbReference type="eggNOG" id="KOG3794">
    <property type="taxonomic scope" value="Eukaryota"/>
</dbReference>
<feature type="compositionally biased region" description="Basic and acidic residues" evidence="5">
    <location>
        <begin position="349"/>
        <end position="365"/>
    </location>
</feature>
<feature type="compositionally biased region" description="Basic residues" evidence="5">
    <location>
        <begin position="423"/>
        <end position="447"/>
    </location>
</feature>
<dbReference type="EMBL" id="HE600904">
    <property type="protein sequence ID" value="CAP33327.1"/>
    <property type="molecule type" value="Genomic_DNA"/>
</dbReference>
<feature type="domain" description="CBF1-interacting co-repressor CIR N-terminal" evidence="6">
    <location>
        <begin position="13"/>
        <end position="49"/>
    </location>
</feature>
<dbReference type="Pfam" id="PF10197">
    <property type="entry name" value="Cir_N"/>
    <property type="match status" value="1"/>
</dbReference>
<feature type="compositionally biased region" description="Acidic residues" evidence="5">
    <location>
        <begin position="1391"/>
        <end position="1407"/>
    </location>
</feature>
<dbReference type="FunFam" id="2.130.10.10:FF:001661">
    <property type="entry name" value="Periodic tryptophan protein 2 homolog"/>
    <property type="match status" value="1"/>
</dbReference>
<evidence type="ECO:0000256" key="5">
    <source>
        <dbReference type="SAM" id="MobiDB-lite"/>
    </source>
</evidence>
<dbReference type="SMART" id="SM01083">
    <property type="entry name" value="Cir_N"/>
    <property type="match status" value="1"/>
</dbReference>
<dbReference type="InterPro" id="IPR007148">
    <property type="entry name" value="SSU_processome_Utp12"/>
</dbReference>
<feature type="compositionally biased region" description="Basic and acidic residues" evidence="5">
    <location>
        <begin position="391"/>
        <end position="402"/>
    </location>
</feature>
<organism evidence="7 8">
    <name type="scientific">Caenorhabditis briggsae</name>
    <dbReference type="NCBI Taxonomy" id="6238"/>
    <lineage>
        <taxon>Eukaryota</taxon>
        <taxon>Metazoa</taxon>
        <taxon>Ecdysozoa</taxon>
        <taxon>Nematoda</taxon>
        <taxon>Chromadorea</taxon>
        <taxon>Rhabditida</taxon>
        <taxon>Rhabditina</taxon>
        <taxon>Rhabditomorpha</taxon>
        <taxon>Rhabditoidea</taxon>
        <taxon>Rhabditidae</taxon>
        <taxon>Peloderinae</taxon>
        <taxon>Caenorhabditis</taxon>
    </lineage>
</organism>
<dbReference type="FunFam" id="2.130.10.10:FF:001714">
    <property type="entry name" value="Periodic tryptophan protein 2 homolog"/>
    <property type="match status" value="1"/>
</dbReference>
<dbReference type="GeneID" id="8581098"/>
<protein>
    <submittedName>
        <fullName evidence="7">Protein CBG14923</fullName>
    </submittedName>
</protein>
<dbReference type="Proteomes" id="UP000008549">
    <property type="component" value="Unassembled WGS sequence"/>
</dbReference>
<feature type="compositionally biased region" description="Basic and acidic residues" evidence="5">
    <location>
        <begin position="486"/>
        <end position="497"/>
    </location>
</feature>
<dbReference type="Pfam" id="PF00400">
    <property type="entry name" value="WD40"/>
    <property type="match status" value="4"/>
</dbReference>
<dbReference type="PROSITE" id="PS00678">
    <property type="entry name" value="WD_REPEATS_1"/>
    <property type="match status" value="1"/>
</dbReference>
<dbReference type="SUPFAM" id="SSF50978">
    <property type="entry name" value="WD40 repeat-like"/>
    <property type="match status" value="1"/>
</dbReference>
<dbReference type="eggNOG" id="KOG0291">
    <property type="taxonomic scope" value="Eukaryota"/>
</dbReference>
<evidence type="ECO:0000313" key="7">
    <source>
        <dbReference type="EMBL" id="CAP33327.1"/>
    </source>
</evidence>
<keyword evidence="3" id="KW-0677">Repeat</keyword>
<accession>A8XL03</accession>
<dbReference type="KEGG" id="cbr:CBG_14923"/>
<dbReference type="InterPro" id="IPR019775">
    <property type="entry name" value="WD40_repeat_CS"/>
</dbReference>
<feature type="compositionally biased region" description="Acidic residues" evidence="5">
    <location>
        <begin position="1414"/>
        <end position="1423"/>
    </location>
</feature>
<evidence type="ECO:0000256" key="4">
    <source>
        <dbReference type="PROSITE-ProRule" id="PRU00221"/>
    </source>
</evidence>
<dbReference type="InterPro" id="IPR027145">
    <property type="entry name" value="PWP2"/>
</dbReference>
<reference evidence="7 8" key="2">
    <citation type="journal article" date="2011" name="PLoS Genet.">
        <title>Caenorhabditis briggsae recombinant inbred line genotypes reveal inter-strain incompatibility and the evolution of recombination.</title>
        <authorList>
            <person name="Ross J.A."/>
            <person name="Koboldt D.C."/>
            <person name="Staisch J.E."/>
            <person name="Chamberlin H.M."/>
            <person name="Gupta B.P."/>
            <person name="Miller R.D."/>
            <person name="Baird S.E."/>
            <person name="Haag E.S."/>
        </authorList>
    </citation>
    <scope>NUCLEOTIDE SEQUENCE [LARGE SCALE GENOMIC DNA]</scope>
    <source>
        <strain evidence="7 8">AF16</strain>
    </source>
</reference>
<keyword evidence="2 4" id="KW-0853">WD repeat</keyword>
<feature type="compositionally biased region" description="Basic residues" evidence="5">
    <location>
        <begin position="267"/>
        <end position="289"/>
    </location>
</feature>
<dbReference type="GO" id="GO:0000462">
    <property type="term" value="P:maturation of SSU-rRNA from tricistronic rRNA transcript (SSU-rRNA, 5.8S rRNA, LSU-rRNA)"/>
    <property type="evidence" value="ECO:0000318"/>
    <property type="project" value="GO_Central"/>
</dbReference>
<evidence type="ECO:0000259" key="6">
    <source>
        <dbReference type="SMART" id="SM01083"/>
    </source>
</evidence>
<dbReference type="SMART" id="SM00320">
    <property type="entry name" value="WD40"/>
    <property type="match status" value="12"/>
</dbReference>
<dbReference type="FunFam" id="2.130.10.10:FF:001379">
    <property type="entry name" value="Periodic tryptophan protein 2 homolog"/>
    <property type="match status" value="1"/>
</dbReference>
<dbReference type="InterPro" id="IPR015943">
    <property type="entry name" value="WD40/YVTN_repeat-like_dom_sf"/>
</dbReference>
<dbReference type="CTD" id="8581098"/>